<sequence>MCPVDDVLEPEKRAGVGWRDDTRYEEAMKVIKRWMIGLMCVGALSLGAGCAEDVLDGEQDACQPGMQLNPVSGLCVPTGPGQDVGRDPEQDAGNQDSGSPDDAPEVDVPEDSGNPDGGLDAGEPDGGGDVVEPPEDCGPGQLIARACATNGQVLAAANATIRGVNCEGEPFEMSTRTGSDGTFEFADVPAGLHEVEVSSGSFSNTRQVTVYNGQTTDLTADADKLCVDASEVPIAVLQGQYDNVRQILQSLDLEYTLMGQDASVFGSTGVDRAKHFLENPAQLNYFRILFIECGTLWGDLQSRGADMTLIAQNLRDFVANGNSLYVSDWAHPFISEVFEGMIAFEGSTLSEARVGSAPQTVNASVDSTEMQTLLNGSTASIQFSSGDVQWVVARSVGPNAQVHFSGDVSRCTPSCGAAQTGTSVVQDSPLLVTQREQPNYGTVVFTSFHNKEQSNLGEDMQRILEFLIFRL</sequence>
<protein>
    <submittedName>
        <fullName evidence="2">Carboxypeptidase regulatory-like domain-containing protein</fullName>
    </submittedName>
</protein>
<dbReference type="SUPFAM" id="SSF49452">
    <property type="entry name" value="Starch-binding domain-like"/>
    <property type="match status" value="1"/>
</dbReference>
<name>A0ABY0CV52_9DELT</name>
<evidence type="ECO:0000313" key="3">
    <source>
        <dbReference type="Proteomes" id="UP000282926"/>
    </source>
</evidence>
<feature type="region of interest" description="Disordered" evidence="1">
    <location>
        <begin position="73"/>
        <end position="137"/>
    </location>
</feature>
<reference evidence="2 3" key="1">
    <citation type="submission" date="2019-01" db="EMBL/GenBank/DDBJ databases">
        <title>Lujinxingia litoralis gen. nov., sp. nov. and Lujinxingia sediminis gen. nov., sp. nov., new members in the order Bradymonadales, isolated from coastal sediment.</title>
        <authorList>
            <person name="Li C.-M."/>
        </authorList>
    </citation>
    <scope>NUCLEOTIDE SEQUENCE [LARGE SCALE GENOMIC DNA]</scope>
    <source>
        <strain evidence="2 3">SEH01</strain>
    </source>
</reference>
<dbReference type="Gene3D" id="2.60.40.1120">
    <property type="entry name" value="Carboxypeptidase-like, regulatory domain"/>
    <property type="match status" value="1"/>
</dbReference>
<dbReference type="EMBL" id="SADD01000002">
    <property type="protein sequence ID" value="RVU46947.1"/>
    <property type="molecule type" value="Genomic_DNA"/>
</dbReference>
<feature type="compositionally biased region" description="Gly residues" evidence="1">
    <location>
        <begin position="115"/>
        <end position="129"/>
    </location>
</feature>
<dbReference type="Proteomes" id="UP000282926">
    <property type="component" value="Unassembled WGS sequence"/>
</dbReference>
<organism evidence="2 3">
    <name type="scientific">Lujinxingia sediminis</name>
    <dbReference type="NCBI Taxonomy" id="2480984"/>
    <lineage>
        <taxon>Bacteria</taxon>
        <taxon>Deltaproteobacteria</taxon>
        <taxon>Bradymonadales</taxon>
        <taxon>Lujinxingiaceae</taxon>
        <taxon>Lujinxingia</taxon>
    </lineage>
</organism>
<accession>A0ABY0CV52</accession>
<comment type="caution">
    <text evidence="2">The sequence shown here is derived from an EMBL/GenBank/DDBJ whole genome shotgun (WGS) entry which is preliminary data.</text>
</comment>
<dbReference type="InterPro" id="IPR013784">
    <property type="entry name" value="Carb-bd-like_fold"/>
</dbReference>
<evidence type="ECO:0000313" key="2">
    <source>
        <dbReference type="EMBL" id="RVU46947.1"/>
    </source>
</evidence>
<keyword evidence="3" id="KW-1185">Reference proteome</keyword>
<proteinExistence type="predicted"/>
<evidence type="ECO:0000256" key="1">
    <source>
        <dbReference type="SAM" id="MobiDB-lite"/>
    </source>
</evidence>
<dbReference type="Pfam" id="PF13620">
    <property type="entry name" value="CarboxypepD_reg"/>
    <property type="match status" value="1"/>
</dbReference>
<gene>
    <name evidence="2" type="ORF">EA187_07370</name>
</gene>